<evidence type="ECO:0000256" key="16">
    <source>
        <dbReference type="ARBA" id="ARBA00023163"/>
    </source>
</evidence>
<evidence type="ECO:0000256" key="17">
    <source>
        <dbReference type="ARBA" id="ARBA00023242"/>
    </source>
</evidence>
<name>A0A8C3RJY5_CHESE</name>
<evidence type="ECO:0000256" key="3">
    <source>
        <dbReference type="ARBA" id="ARBA00010831"/>
    </source>
</evidence>
<feature type="compositionally biased region" description="Low complexity" evidence="22">
    <location>
        <begin position="71"/>
        <end position="97"/>
    </location>
</feature>
<keyword evidence="11" id="KW-0862">Zinc</keyword>
<keyword evidence="4" id="KW-0217">Developmental protein</keyword>
<dbReference type="InterPro" id="IPR036236">
    <property type="entry name" value="Znf_C2H2_sf"/>
</dbReference>
<evidence type="ECO:0000256" key="4">
    <source>
        <dbReference type="ARBA" id="ARBA00022473"/>
    </source>
</evidence>
<dbReference type="FunFam" id="3.30.160.60:FF:000019">
    <property type="entry name" value="GLI family zinc finger 3"/>
    <property type="match status" value="1"/>
</dbReference>
<comment type="similarity">
    <text evidence="3">Belongs to the GLI C2H2-type zinc-finger protein family.</text>
</comment>
<dbReference type="InterPro" id="IPR013087">
    <property type="entry name" value="Znf_C2H2_type"/>
</dbReference>
<feature type="region of interest" description="Disordered" evidence="22">
    <location>
        <begin position="23"/>
        <end position="111"/>
    </location>
</feature>
<reference evidence="24" key="2">
    <citation type="submission" date="2025-09" db="UniProtKB">
        <authorList>
            <consortium name="Ensembl"/>
        </authorList>
    </citation>
    <scope>IDENTIFICATION</scope>
</reference>
<dbReference type="SUPFAM" id="SSF57667">
    <property type="entry name" value="beta-beta-alpha zinc fingers"/>
    <property type="match status" value="2"/>
</dbReference>
<evidence type="ECO:0000256" key="13">
    <source>
        <dbReference type="ARBA" id="ARBA00023015"/>
    </source>
</evidence>
<evidence type="ECO:0000256" key="19">
    <source>
        <dbReference type="ARBA" id="ARBA00077890"/>
    </source>
</evidence>
<comment type="subcellular location">
    <subcellularLocation>
        <location evidence="2">Cytoplasm</location>
    </subcellularLocation>
    <subcellularLocation>
        <location evidence="1">Nucleus speckle</location>
    </subcellularLocation>
</comment>
<evidence type="ECO:0000256" key="8">
    <source>
        <dbReference type="ARBA" id="ARBA00022737"/>
    </source>
</evidence>
<evidence type="ECO:0000313" key="25">
    <source>
        <dbReference type="Proteomes" id="UP000694403"/>
    </source>
</evidence>
<evidence type="ECO:0000256" key="9">
    <source>
        <dbReference type="ARBA" id="ARBA00022771"/>
    </source>
</evidence>
<dbReference type="GO" id="GO:0000981">
    <property type="term" value="F:DNA-binding transcription factor activity, RNA polymerase II-specific"/>
    <property type="evidence" value="ECO:0007669"/>
    <property type="project" value="TreeGrafter"/>
</dbReference>
<reference evidence="24" key="1">
    <citation type="submission" date="2025-08" db="UniProtKB">
        <authorList>
            <consortium name="Ensembl"/>
        </authorList>
    </citation>
    <scope>IDENTIFICATION</scope>
</reference>
<dbReference type="GO" id="GO:0016607">
    <property type="term" value="C:nuclear speck"/>
    <property type="evidence" value="ECO:0007669"/>
    <property type="project" value="UniProtKB-SubCell"/>
</dbReference>
<dbReference type="FunFam" id="3.30.160.60:FF:000357">
    <property type="entry name" value="GLIS family zinc finger 2"/>
    <property type="match status" value="1"/>
</dbReference>
<evidence type="ECO:0000256" key="1">
    <source>
        <dbReference type="ARBA" id="ARBA00004324"/>
    </source>
</evidence>
<dbReference type="GO" id="GO:0008270">
    <property type="term" value="F:zinc ion binding"/>
    <property type="evidence" value="ECO:0007669"/>
    <property type="project" value="UniProtKB-KW"/>
</dbReference>
<dbReference type="GO" id="GO:0005737">
    <property type="term" value="C:cytoplasm"/>
    <property type="evidence" value="ECO:0007669"/>
    <property type="project" value="UniProtKB-SubCell"/>
</dbReference>
<dbReference type="FunFam" id="3.30.160.60:FF:000310">
    <property type="entry name" value="GLIS family zinc finger 2"/>
    <property type="match status" value="1"/>
</dbReference>
<dbReference type="Ensembl" id="ENSCSRT00000000429.1">
    <property type="protein sequence ID" value="ENSCSRP00000000416.1"/>
    <property type="gene ID" value="ENSCSRG00000000327.1"/>
</dbReference>
<evidence type="ECO:0000256" key="14">
    <source>
        <dbReference type="ARBA" id="ARBA00023125"/>
    </source>
</evidence>
<dbReference type="PROSITE" id="PS50157">
    <property type="entry name" value="ZINC_FINGER_C2H2_2"/>
    <property type="match status" value="4"/>
</dbReference>
<evidence type="ECO:0000256" key="11">
    <source>
        <dbReference type="ARBA" id="ARBA00022833"/>
    </source>
</evidence>
<dbReference type="FunFam" id="3.30.160.60:FF:000359">
    <property type="entry name" value="GLIS family zinc finger 2"/>
    <property type="match status" value="1"/>
</dbReference>
<evidence type="ECO:0000256" key="12">
    <source>
        <dbReference type="ARBA" id="ARBA00022902"/>
    </source>
</evidence>
<keyword evidence="14" id="KW-0238">DNA-binding</keyword>
<evidence type="ECO:0000259" key="23">
    <source>
        <dbReference type="PROSITE" id="PS50157"/>
    </source>
</evidence>
<dbReference type="GO" id="GO:0000978">
    <property type="term" value="F:RNA polymerase II cis-regulatory region sequence-specific DNA binding"/>
    <property type="evidence" value="ECO:0007669"/>
    <property type="project" value="TreeGrafter"/>
</dbReference>
<feature type="domain" description="C2H2-type" evidence="23">
    <location>
        <begin position="175"/>
        <end position="207"/>
    </location>
</feature>
<keyword evidence="7" id="KW-0479">Metal-binding</keyword>
<evidence type="ECO:0000256" key="22">
    <source>
        <dbReference type="SAM" id="MobiDB-lite"/>
    </source>
</evidence>
<feature type="domain" description="C2H2-type" evidence="23">
    <location>
        <begin position="236"/>
        <end position="265"/>
    </location>
</feature>
<evidence type="ECO:0000256" key="10">
    <source>
        <dbReference type="ARBA" id="ARBA00022782"/>
    </source>
</evidence>
<protein>
    <recommendedName>
        <fullName evidence="18">Zinc finger protein GLIS2</fullName>
    </recommendedName>
    <alternativeName>
        <fullName evidence="20">GLI-similar 2</fullName>
    </alternativeName>
    <alternativeName>
        <fullName evidence="19">Neuronal Krueppel-like protein</fullName>
    </alternativeName>
</protein>
<keyword evidence="17" id="KW-0539">Nucleus</keyword>
<dbReference type="GO" id="GO:0030154">
    <property type="term" value="P:cell differentiation"/>
    <property type="evidence" value="ECO:0007669"/>
    <property type="project" value="UniProtKB-KW"/>
</dbReference>
<accession>A0A8C3RJY5</accession>
<dbReference type="Gene3D" id="3.30.160.60">
    <property type="entry name" value="Classic Zinc Finger"/>
    <property type="match status" value="4"/>
</dbReference>
<evidence type="ECO:0000256" key="18">
    <source>
        <dbReference type="ARBA" id="ARBA00072781"/>
    </source>
</evidence>
<evidence type="ECO:0000256" key="7">
    <source>
        <dbReference type="ARBA" id="ARBA00022723"/>
    </source>
</evidence>
<evidence type="ECO:0000256" key="21">
    <source>
        <dbReference type="PROSITE-ProRule" id="PRU00042"/>
    </source>
</evidence>
<dbReference type="InterPro" id="IPR043359">
    <property type="entry name" value="GLI-like"/>
</dbReference>
<dbReference type="PANTHER" id="PTHR45718">
    <property type="entry name" value="TRANSCRIPTIONAL ACTIVATOR CUBITUS INTERRUPTUS"/>
    <property type="match status" value="1"/>
</dbReference>
<keyword evidence="16" id="KW-0804">Transcription</keyword>
<keyword evidence="25" id="KW-1185">Reference proteome</keyword>
<evidence type="ECO:0000256" key="5">
    <source>
        <dbReference type="ARBA" id="ARBA00022490"/>
    </source>
</evidence>
<organism evidence="24 25">
    <name type="scientific">Chelydra serpentina</name>
    <name type="common">Snapping turtle</name>
    <name type="synonym">Testudo serpentina</name>
    <dbReference type="NCBI Taxonomy" id="8475"/>
    <lineage>
        <taxon>Eukaryota</taxon>
        <taxon>Metazoa</taxon>
        <taxon>Chordata</taxon>
        <taxon>Craniata</taxon>
        <taxon>Vertebrata</taxon>
        <taxon>Euteleostomi</taxon>
        <taxon>Archelosauria</taxon>
        <taxon>Testudinata</taxon>
        <taxon>Testudines</taxon>
        <taxon>Cryptodira</taxon>
        <taxon>Durocryptodira</taxon>
        <taxon>Americhelydia</taxon>
        <taxon>Chelydroidea</taxon>
        <taxon>Chelydridae</taxon>
        <taxon>Chelydra</taxon>
    </lineage>
</organism>
<evidence type="ECO:0000256" key="2">
    <source>
        <dbReference type="ARBA" id="ARBA00004496"/>
    </source>
</evidence>
<dbReference type="InterPro" id="IPR056436">
    <property type="entry name" value="Znf-C2H2_ZIC1-5/GLI1-3-like"/>
</dbReference>
<keyword evidence="10" id="KW-0221">Differentiation</keyword>
<keyword evidence="13" id="KW-0805">Transcription regulation</keyword>
<dbReference type="PANTHER" id="PTHR45718:SF8">
    <property type="entry name" value="GLIS FAMILY ZINC FINGER 2"/>
    <property type="match status" value="1"/>
</dbReference>
<feature type="domain" description="C2H2-type" evidence="23">
    <location>
        <begin position="208"/>
        <end position="235"/>
    </location>
</feature>
<evidence type="ECO:0000256" key="6">
    <source>
        <dbReference type="ARBA" id="ARBA00022491"/>
    </source>
</evidence>
<sequence>MHSLDEPLDLKISISKLRAAREKRTLGSAKHRALHRELKSQDDGAAVMRPGSPAGPLLPSKCHDKRDARFSSTPLLDLSLSPPSGPDSPGGSTSLSPERQGSGDLPMAPTPHVSDDFPSLRYIDGLPSSFQFFLPLGSGSALHLPASCNQLFDLLQDLVDHVNDFHVKPEKDAGYCCHWEGCARHGRGFNARYKMLIHIRTHTNEKPHRCPTCNKSFSRLENLKIHNRSHTGEKPYMCPYEGCSKRYSNSSDRFKHTRTHYVDKPYYCKMPGCHKRYTDPSSLRKHIKAHGHFVSHEQQELLKLQQPPKTPVASAEVPYVNGAQLIIPNPAALFGGHALPGLGASLPIPLAPGPLDLSTLACGAMGSAALPGLPSPVLSLNGAPLNLAKNPLLASPFGAGGLGLPLVSLLAGKTDMEKCQAGDARVAKVGKAQGLESRKDSCDRTERARLRRAPENLPLLPGAVLDLSTGVSSMGSPEALPPGWVVIPPGSVLLKPAVVN</sequence>
<keyword evidence="9 21" id="KW-0863">Zinc-finger</keyword>
<evidence type="ECO:0000313" key="24">
    <source>
        <dbReference type="Ensembl" id="ENSCSRP00000000416.1"/>
    </source>
</evidence>
<keyword evidence="12" id="KW-0524">Neurogenesis</keyword>
<evidence type="ECO:0000256" key="15">
    <source>
        <dbReference type="ARBA" id="ARBA00023159"/>
    </source>
</evidence>
<keyword evidence="6" id="KW-0678">Repressor</keyword>
<dbReference type="Proteomes" id="UP000694403">
    <property type="component" value="Unplaced"/>
</dbReference>
<dbReference type="AlphaFoldDB" id="A0A8C3RJY5"/>
<keyword evidence="8" id="KW-0677">Repeat</keyword>
<dbReference type="Pfam" id="PF00096">
    <property type="entry name" value="zf-C2H2"/>
    <property type="match status" value="3"/>
</dbReference>
<keyword evidence="15" id="KW-0010">Activator</keyword>
<proteinExistence type="inferred from homology"/>
<keyword evidence="5" id="KW-0963">Cytoplasm</keyword>
<dbReference type="FunFam" id="3.30.160.60:FF:000532">
    <property type="entry name" value="GLIS family zinc finger 2"/>
    <property type="match status" value="1"/>
</dbReference>
<dbReference type="SMART" id="SM00355">
    <property type="entry name" value="ZnF_C2H2"/>
    <property type="match status" value="4"/>
</dbReference>
<evidence type="ECO:0000256" key="20">
    <source>
        <dbReference type="ARBA" id="ARBA00078271"/>
    </source>
</evidence>
<dbReference type="Pfam" id="PF23561">
    <property type="entry name" value="zf-C2H2_15"/>
    <property type="match status" value="1"/>
</dbReference>
<dbReference type="PROSITE" id="PS00028">
    <property type="entry name" value="ZINC_FINGER_C2H2_1"/>
    <property type="match status" value="2"/>
</dbReference>
<feature type="domain" description="C2H2-type" evidence="23">
    <location>
        <begin position="266"/>
        <end position="290"/>
    </location>
</feature>
<dbReference type="GO" id="GO:0007399">
    <property type="term" value="P:nervous system development"/>
    <property type="evidence" value="ECO:0007669"/>
    <property type="project" value="UniProtKB-KW"/>
</dbReference>